<gene>
    <name evidence="3" type="primary">GDH2_2</name>
    <name evidence="3" type="ORF">HK100_011109</name>
</gene>
<dbReference type="InterPro" id="IPR036291">
    <property type="entry name" value="NAD(P)-bd_dom_sf"/>
</dbReference>
<evidence type="ECO:0000256" key="1">
    <source>
        <dbReference type="ARBA" id="ARBA00006382"/>
    </source>
</evidence>
<dbReference type="Pfam" id="PF05018">
    <property type="entry name" value="CFA20_dom"/>
    <property type="match status" value="1"/>
</dbReference>
<proteinExistence type="inferred from homology"/>
<dbReference type="GO" id="GO:0006520">
    <property type="term" value="P:amino acid metabolic process"/>
    <property type="evidence" value="ECO:0007669"/>
    <property type="project" value="InterPro"/>
</dbReference>
<dbReference type="SMART" id="SM00839">
    <property type="entry name" value="ELFV_dehydrog"/>
    <property type="match status" value="1"/>
</dbReference>
<feature type="domain" description="Glutamate/phenylalanine/leucine/valine/L-tryptophan dehydrogenase C-terminal" evidence="2">
    <location>
        <begin position="841"/>
        <end position="1105"/>
    </location>
</feature>
<dbReference type="SUPFAM" id="SSF51735">
    <property type="entry name" value="NAD(P)-binding Rossmann-fold domains"/>
    <property type="match status" value="1"/>
</dbReference>
<dbReference type="Gene3D" id="3.40.50.720">
    <property type="entry name" value="NAD(P)-binding Rossmann-like Domain"/>
    <property type="match status" value="1"/>
</dbReference>
<keyword evidence="4" id="KW-1185">Reference proteome</keyword>
<sequence>MFRNTFQSGFLSILYSIGSKPLQIWDKKVRNGHIKRITDNDIQSSVLEIIGTNVSTNFITCPSQQNRTLGIKLPFLVMIIKNLKKYFTFEVQVLDDKNVRRRFRASNYQSTTRVKPFICTMPMRLDDGWNQIQFNLSDFTRRAYGTNYIETLRVQIHANCRIRRIYFSDRLYSEENVPQKKNPEFYDCPNTTMSLLAAPGANRVSSGDYSSNVFAGKQEQLKQVCAFIEEKGFIPRELVANEVSWFYTNLGIDDMYFGVEPIETIAQHILALYGAKIFAYIKNKSALDIKLDRENADGAVYIHTSSPGVSVQDGPQFEKRIDTNYLDITTKANAFRVESYRSQGTVSSSISTQLRTYFVRKCHFVNPNPTGNDETNILQISDKSFLEKATQNTLDIYLSIIKKVLQRTGPVIELFDVPNSREKRLILGYRHKTTQNFLSAMSDLYHFYELYSTRKYVEQFSNGVTIVSLYLNQLPTSQAPPMEHSILQVIKEASLLYCLPTTPLQSFFQSGKLAVQEAIYGYTGWIFAQHFLNRLGSEYSALKAILDSDNVNHSEVLTKIKKRLRTDTFTREYILDIIKLYPDLIKILYQNFAMSHYINPAQNDLKPSLSYLRLQTTPVLSDAELLDRIRKTVQNNHELMIFEAYLTFNQHVLKTNFYQPTKVALSFRMDPKFLPDVEYPQPLFGMFLVIGSEFRGFHLRFRDIARGGIRIVKSRNKEAYSINLRSLFDENYNLANTQQRKNKDIPEGGSKGTILLDINQQDNPKVAFDKYVDCILDLLIPGESPGIKEKIVDNYGHPEILFFGPDEGTADYMDWASQHARKRGASFWKAFTTGKSQSLGGIPHDLYGMTTRSVHQYVVGIYRKLSLKEENITKMQTGGPDGDLGSNEIKISKDRTIGIVDGSGVLCDPAGINREEMTRLANSRLMINNFDISKLSKSGFRVLVDEVNIKLPDGTVVDSGLKFRNEFHLNPLSAADIFVPCGGRPEAIDLTNVDALFGPDGTPRYKYIVEGANLFITQEARLRLEKAGTILFKDASANKGGVTSSSLEVLAALSFNDEEFHEHMQVRDGVVPVFYQEYVKNVQAFIEKTAELEFECLWREGLRTGKPKSVLSDSLSVGIVKLNEELQNTTLWENVPLRKLVLQEAFPKLLLEKLGLETLLKRVPETYVKAIFGSYLASRFIYKYGIEPSQFAFFEFLSPYFAKIGQ</sequence>
<dbReference type="InterPro" id="IPR007714">
    <property type="entry name" value="CFA20_dom"/>
</dbReference>
<dbReference type="Proteomes" id="UP001211907">
    <property type="component" value="Unassembled WGS sequence"/>
</dbReference>
<dbReference type="InterPro" id="IPR046346">
    <property type="entry name" value="Aminoacid_DH-like_N_sf"/>
</dbReference>
<comment type="caution">
    <text evidence="3">The sequence shown here is derived from an EMBL/GenBank/DDBJ whole genome shotgun (WGS) entry which is preliminary data.</text>
</comment>
<organism evidence="3 4">
    <name type="scientific">Physocladia obscura</name>
    <dbReference type="NCBI Taxonomy" id="109957"/>
    <lineage>
        <taxon>Eukaryota</taxon>
        <taxon>Fungi</taxon>
        <taxon>Fungi incertae sedis</taxon>
        <taxon>Chytridiomycota</taxon>
        <taxon>Chytridiomycota incertae sedis</taxon>
        <taxon>Chytridiomycetes</taxon>
        <taxon>Chytridiales</taxon>
        <taxon>Chytriomycetaceae</taxon>
        <taxon>Physocladia</taxon>
    </lineage>
</organism>
<dbReference type="GO" id="GO:0016491">
    <property type="term" value="F:oxidoreductase activity"/>
    <property type="evidence" value="ECO:0007669"/>
    <property type="project" value="InterPro"/>
</dbReference>
<dbReference type="InterPro" id="IPR056365">
    <property type="entry name" value="NAD-GDH_2nd"/>
</dbReference>
<dbReference type="PANTHER" id="PTHR12458">
    <property type="entry name" value="ORF PROTEIN"/>
    <property type="match status" value="1"/>
</dbReference>
<comment type="similarity">
    <text evidence="1">Belongs to the Glu/Leu/Phe/Val dehydrogenases family.</text>
</comment>
<reference evidence="3" key="1">
    <citation type="submission" date="2020-05" db="EMBL/GenBank/DDBJ databases">
        <title>Phylogenomic resolution of chytrid fungi.</title>
        <authorList>
            <person name="Stajich J.E."/>
            <person name="Amses K."/>
            <person name="Simmons R."/>
            <person name="Seto K."/>
            <person name="Myers J."/>
            <person name="Bonds A."/>
            <person name="Quandt C.A."/>
            <person name="Barry K."/>
            <person name="Liu P."/>
            <person name="Grigoriev I."/>
            <person name="Longcore J.E."/>
            <person name="James T.Y."/>
        </authorList>
    </citation>
    <scope>NUCLEOTIDE SEQUENCE</scope>
    <source>
        <strain evidence="3">JEL0513</strain>
    </source>
</reference>
<protein>
    <submittedName>
        <fullName evidence="3">NAD-dependent glutamate dehydrogenase</fullName>
    </submittedName>
</protein>
<name>A0AAD5TBA9_9FUNG</name>
<evidence type="ECO:0000313" key="4">
    <source>
        <dbReference type="Proteomes" id="UP001211907"/>
    </source>
</evidence>
<dbReference type="AlphaFoldDB" id="A0AAD5TBA9"/>
<dbReference type="InterPro" id="IPR040441">
    <property type="entry name" value="CFA20/CFAP20DC"/>
</dbReference>
<accession>A0AAD5TBA9</accession>
<dbReference type="EMBL" id="JADGJH010000065">
    <property type="protein sequence ID" value="KAJ3139767.1"/>
    <property type="molecule type" value="Genomic_DNA"/>
</dbReference>
<dbReference type="Pfam" id="PF23152">
    <property type="entry name" value="GDH_2nd"/>
    <property type="match status" value="1"/>
</dbReference>
<evidence type="ECO:0000259" key="2">
    <source>
        <dbReference type="SMART" id="SM00839"/>
    </source>
</evidence>
<dbReference type="SUPFAM" id="SSF53223">
    <property type="entry name" value="Aminoacid dehydrogenase-like, N-terminal domain"/>
    <property type="match status" value="1"/>
</dbReference>
<dbReference type="Pfam" id="PF00208">
    <property type="entry name" value="ELFV_dehydrog"/>
    <property type="match status" value="1"/>
</dbReference>
<dbReference type="Pfam" id="PF23147">
    <property type="entry name" value="GDH2_N"/>
    <property type="match status" value="1"/>
</dbReference>
<evidence type="ECO:0000313" key="3">
    <source>
        <dbReference type="EMBL" id="KAJ3139767.1"/>
    </source>
</evidence>
<dbReference type="InterPro" id="IPR006096">
    <property type="entry name" value="Glu/Leu/Phe/Val/Trp_DH_C"/>
</dbReference>
<dbReference type="InterPro" id="IPR055480">
    <property type="entry name" value="NAD-GDH_N"/>
</dbReference>